<feature type="transmembrane region" description="Helical" evidence="2">
    <location>
        <begin position="25"/>
        <end position="45"/>
    </location>
</feature>
<feature type="transmembrane region" description="Helical" evidence="2">
    <location>
        <begin position="419"/>
        <end position="439"/>
    </location>
</feature>
<name>A0A6C0I9A9_9ZZZZ</name>
<keyword evidence="2" id="KW-0812">Transmembrane</keyword>
<feature type="compositionally biased region" description="Acidic residues" evidence="1">
    <location>
        <begin position="236"/>
        <end position="247"/>
    </location>
</feature>
<feature type="transmembrane region" description="Helical" evidence="2">
    <location>
        <begin position="322"/>
        <end position="348"/>
    </location>
</feature>
<feature type="transmembrane region" description="Helical" evidence="2">
    <location>
        <begin position="177"/>
        <end position="198"/>
    </location>
</feature>
<protein>
    <submittedName>
        <fullName evidence="3">Uncharacterized protein</fullName>
    </submittedName>
</protein>
<evidence type="ECO:0000256" key="2">
    <source>
        <dbReference type="SAM" id="Phobius"/>
    </source>
</evidence>
<reference evidence="3" key="1">
    <citation type="journal article" date="2020" name="Nature">
        <title>Giant virus diversity and host interactions through global metagenomics.</title>
        <authorList>
            <person name="Schulz F."/>
            <person name="Roux S."/>
            <person name="Paez-Espino D."/>
            <person name="Jungbluth S."/>
            <person name="Walsh D.A."/>
            <person name="Denef V.J."/>
            <person name="McMahon K.D."/>
            <person name="Konstantinidis K.T."/>
            <person name="Eloe-Fadrosh E.A."/>
            <person name="Kyrpides N.C."/>
            <person name="Woyke T."/>
        </authorList>
    </citation>
    <scope>NUCLEOTIDE SEQUENCE</scope>
    <source>
        <strain evidence="3">GVMAG-M-3300023184-51</strain>
    </source>
</reference>
<evidence type="ECO:0000256" key="1">
    <source>
        <dbReference type="SAM" id="MobiDB-lite"/>
    </source>
</evidence>
<evidence type="ECO:0000313" key="3">
    <source>
        <dbReference type="EMBL" id="QHT88653.1"/>
    </source>
</evidence>
<feature type="compositionally biased region" description="Low complexity" evidence="1">
    <location>
        <begin position="248"/>
        <end position="279"/>
    </location>
</feature>
<keyword evidence="2" id="KW-0472">Membrane</keyword>
<feature type="region of interest" description="Disordered" evidence="1">
    <location>
        <begin position="229"/>
        <end position="293"/>
    </location>
</feature>
<keyword evidence="2" id="KW-1133">Transmembrane helix</keyword>
<organism evidence="3">
    <name type="scientific">viral metagenome</name>
    <dbReference type="NCBI Taxonomy" id="1070528"/>
    <lineage>
        <taxon>unclassified sequences</taxon>
        <taxon>metagenomes</taxon>
        <taxon>organismal metagenomes</taxon>
    </lineage>
</organism>
<proteinExistence type="predicted"/>
<dbReference type="AlphaFoldDB" id="A0A6C0I9A9"/>
<dbReference type="EMBL" id="MN740120">
    <property type="protein sequence ID" value="QHT88653.1"/>
    <property type="molecule type" value="Genomic_DNA"/>
</dbReference>
<accession>A0A6C0I9A9</accession>
<sequence>MTNKDRTTDNTEKIWKNFGNFWKNFSIGFAGIIVFVIFGTTGLFMTKVAQVIEIEDDNVNINEFNNNDNNNNNNNNDSPVSMTTTYLLGLKGFALWDMFLNDKVKFEQFAKFKQDEGLIKNPFDNPDNPDSDDNPFNTTTPIINDICYHTLSYAMTKSFSGIKKTFKLFTKLNESTFMFLFGMFGLILLPFFFMYNFLMTFVSIVKSFGTASGDFFKGIDWDKIAGKTKEANSDTNDNDTNDNDTNADDTNTNDTNADTNADDTNTNDTNTNDTNTNDTNADDTNVDDTNANDNTSNINIGNSSQIILNAFKNIYIFLLKGLYVFIIFGCMIITIFVLPFISTFWSILKTLTAKYDLMNKSCNLSSDTDCKKYSSNDGKSGLGSFIADVFFRKHTLWVGLTILNLFTYANTWLGDTGMTSAFIAAVVLAIWPGIFKTCVSKEDKDMFITLIKTDSVLEKEKIIGGYNITSLLKEYNTNIQDGEIQKLITKENNKSPSYQNKDTISLLNEILSTTKDEPELKDLNRICNKSQLKWVFNLLQILHPELNYYDDDIDDDIDDDDDE</sequence>